<proteinExistence type="inferred from homology"/>
<sequence>MKIQAIETFKITVPLKKPFKTALRTLAVAQSVGVKMTTEDGKTGYGEAPPTHVITGDSLASIEAAINEVMAPVLLNESLLERENLLFRLNKSMVNNTSAKAALDCAIHDLLAQYAGMPLVHFLGGSKTEFLTDYTVSVNEPEEMAGDAHQFVQDGFSILKIKVGTGTIQQDLDRIKAIREKAGYGCRLRLDANQGWTAKEAIYAIRKMEDAGMDIELVEQPVKAHDIQGLKQVTDHTSTPIMADESVFSPQDAIQVLQTRSADLLNIKLMKAGGIHQALTINKLAEAYGVPCMVGSMIETKIGITAAAHFAASQHNITHFDFDAPLLLAKDIVSGGVEYRGEKMHLSEAPGLGITGITN</sequence>
<evidence type="ECO:0000256" key="4">
    <source>
        <dbReference type="ARBA" id="ARBA00023235"/>
    </source>
</evidence>
<dbReference type="InterPro" id="IPR013342">
    <property type="entry name" value="Mandelate_racemase_C"/>
</dbReference>
<evidence type="ECO:0000259" key="9">
    <source>
        <dbReference type="SMART" id="SM00922"/>
    </source>
</evidence>
<dbReference type="SMART" id="SM00922">
    <property type="entry name" value="MR_MLE"/>
    <property type="match status" value="1"/>
</dbReference>
<dbReference type="EMBL" id="PREZ01000005">
    <property type="protein sequence ID" value="PPA69825.1"/>
    <property type="molecule type" value="Genomic_DNA"/>
</dbReference>
<dbReference type="InterPro" id="IPR036849">
    <property type="entry name" value="Enolase-like_C_sf"/>
</dbReference>
<feature type="binding site" evidence="6">
    <location>
        <position position="298"/>
    </location>
    <ligand>
        <name>substrate</name>
    </ligand>
</feature>
<keyword evidence="11" id="KW-1185">Reference proteome</keyword>
<accession>A0A2S5GA76</accession>
<protein>
    <recommendedName>
        <fullName evidence="8">Dipeptide epimerase</fullName>
        <ecNumber evidence="8">5.1.1.-</ecNumber>
    </recommendedName>
</protein>
<dbReference type="SFLD" id="SFLDG00180">
    <property type="entry name" value="muconate_cycloisomerase"/>
    <property type="match status" value="2"/>
</dbReference>
<feature type="binding site" evidence="6">
    <location>
        <position position="135"/>
    </location>
    <ligand>
        <name>substrate</name>
    </ligand>
</feature>
<dbReference type="SFLD" id="SFLDF00010">
    <property type="entry name" value="dipeptide_epimerase"/>
    <property type="match status" value="1"/>
</dbReference>
<dbReference type="InterPro" id="IPR029017">
    <property type="entry name" value="Enolase-like_N"/>
</dbReference>
<dbReference type="PANTHER" id="PTHR48073">
    <property type="entry name" value="O-SUCCINYLBENZOATE SYNTHASE-RELATED"/>
    <property type="match status" value="1"/>
</dbReference>
<dbReference type="SUPFAM" id="SSF51604">
    <property type="entry name" value="Enolase C-terminal domain-like"/>
    <property type="match status" value="1"/>
</dbReference>
<feature type="binding site" evidence="7">
    <location>
        <position position="191"/>
    </location>
    <ligand>
        <name>Mg(2+)</name>
        <dbReference type="ChEBI" id="CHEBI:18420"/>
    </ligand>
</feature>
<evidence type="ECO:0000256" key="6">
    <source>
        <dbReference type="PIRSR" id="PIRSR634603-2"/>
    </source>
</evidence>
<evidence type="ECO:0000256" key="2">
    <source>
        <dbReference type="ARBA" id="ARBA00022723"/>
    </source>
</evidence>
<evidence type="ECO:0000313" key="11">
    <source>
        <dbReference type="Proteomes" id="UP000239047"/>
    </source>
</evidence>
<dbReference type="EC" id="5.1.1.-" evidence="8"/>
<keyword evidence="2 7" id="KW-0479">Metal-binding</keyword>
<feature type="binding site" evidence="7">
    <location>
        <position position="219"/>
    </location>
    <ligand>
        <name>Mg(2+)</name>
        <dbReference type="ChEBI" id="CHEBI:18420"/>
    </ligand>
</feature>
<feature type="binding site" evidence="6">
    <location>
        <position position="24"/>
    </location>
    <ligand>
        <name>substrate</name>
    </ligand>
</feature>
<keyword evidence="3 7" id="KW-0460">Magnesium</keyword>
<dbReference type="Gene3D" id="3.30.390.10">
    <property type="entry name" value="Enolase-like, N-terminal domain"/>
    <property type="match status" value="1"/>
</dbReference>
<organism evidence="10 11">
    <name type="scientific">Jeotgalibacillus proteolyticus</name>
    <dbReference type="NCBI Taxonomy" id="2082395"/>
    <lineage>
        <taxon>Bacteria</taxon>
        <taxon>Bacillati</taxon>
        <taxon>Bacillota</taxon>
        <taxon>Bacilli</taxon>
        <taxon>Bacillales</taxon>
        <taxon>Caryophanaceae</taxon>
        <taxon>Jeotgalibacillus</taxon>
    </lineage>
</organism>
<evidence type="ECO:0000256" key="7">
    <source>
        <dbReference type="PIRSR" id="PIRSR634603-3"/>
    </source>
</evidence>
<dbReference type="Proteomes" id="UP000239047">
    <property type="component" value="Unassembled WGS sequence"/>
</dbReference>
<dbReference type="Pfam" id="PF02746">
    <property type="entry name" value="MR_MLE_N"/>
    <property type="match status" value="1"/>
</dbReference>
<dbReference type="CDD" id="cd03319">
    <property type="entry name" value="L-Ala-DL-Glu_epimerase"/>
    <property type="match status" value="1"/>
</dbReference>
<evidence type="ECO:0000256" key="8">
    <source>
        <dbReference type="RuleBase" id="RU366006"/>
    </source>
</evidence>
<dbReference type="AlphaFoldDB" id="A0A2S5GA76"/>
<comment type="cofactor">
    <cofactor evidence="7 8">
        <name>Mg(2+)</name>
        <dbReference type="ChEBI" id="CHEBI:18420"/>
    </cofactor>
    <text evidence="7 8">Binds 1 Mg(2+) ion per subunit.</text>
</comment>
<evidence type="ECO:0000256" key="1">
    <source>
        <dbReference type="ARBA" id="ARBA00008031"/>
    </source>
</evidence>
<feature type="binding site" evidence="6">
    <location>
        <position position="321"/>
    </location>
    <ligand>
        <name>substrate</name>
    </ligand>
</feature>
<dbReference type="PANTHER" id="PTHR48073:SF2">
    <property type="entry name" value="O-SUCCINYLBENZOATE SYNTHASE"/>
    <property type="match status" value="1"/>
</dbReference>
<evidence type="ECO:0000256" key="3">
    <source>
        <dbReference type="ARBA" id="ARBA00022842"/>
    </source>
</evidence>
<dbReference type="RefSeq" id="WP_104058818.1">
    <property type="nucleotide sequence ID" value="NZ_PREZ01000005.1"/>
</dbReference>
<evidence type="ECO:0000313" key="10">
    <source>
        <dbReference type="EMBL" id="PPA69825.1"/>
    </source>
</evidence>
<dbReference type="InterPro" id="IPR029065">
    <property type="entry name" value="Enolase_C-like"/>
</dbReference>
<comment type="similarity">
    <text evidence="1 8">Belongs to the mandelate racemase/muconate lactonizing enzyme family.</text>
</comment>
<dbReference type="GO" id="GO:0000287">
    <property type="term" value="F:magnesium ion binding"/>
    <property type="evidence" value="ECO:0007669"/>
    <property type="project" value="UniProtKB-ARBA"/>
</dbReference>
<dbReference type="Gene3D" id="3.20.20.120">
    <property type="entry name" value="Enolase-like C-terminal domain"/>
    <property type="match status" value="1"/>
</dbReference>
<feature type="binding site" evidence="6">
    <location>
        <position position="323"/>
    </location>
    <ligand>
        <name>substrate</name>
    </ligand>
</feature>
<gene>
    <name evidence="10" type="ORF">C4B60_14940</name>
</gene>
<keyword evidence="4 8" id="KW-0413">Isomerase</keyword>
<comment type="caution">
    <text evidence="10">The sequence shown here is derived from an EMBL/GenBank/DDBJ whole genome shotgun (WGS) entry which is preliminary data.</text>
</comment>
<feature type="domain" description="Mandelate racemase/muconate lactonizing enzyme C-terminal" evidence="9">
    <location>
        <begin position="141"/>
        <end position="240"/>
    </location>
</feature>
<dbReference type="OrthoDB" id="9775391at2"/>
<name>A0A2S5GA76_9BACL</name>
<dbReference type="SUPFAM" id="SSF54826">
    <property type="entry name" value="Enolase N-terminal domain-like"/>
    <property type="match status" value="1"/>
</dbReference>
<dbReference type="InterPro" id="IPR013341">
    <property type="entry name" value="Mandelate_racemase_N_dom"/>
</dbReference>
<dbReference type="GO" id="GO:0006518">
    <property type="term" value="P:peptide metabolic process"/>
    <property type="evidence" value="ECO:0007669"/>
    <property type="project" value="UniProtKB-ARBA"/>
</dbReference>
<dbReference type="FunFam" id="3.30.390.10:FF:000009">
    <property type="entry name" value="Hydrophobic dipeptide epimerase"/>
    <property type="match status" value="1"/>
</dbReference>
<reference evidence="10 11" key="1">
    <citation type="submission" date="2018-02" db="EMBL/GenBank/DDBJ databases">
        <title>Jeotgalibacillus proteolyticum sp. nov. a protease producing bacterium isolated from ocean sediments of Laizhou Bay.</title>
        <authorList>
            <person name="Li Y."/>
        </authorList>
    </citation>
    <scope>NUCLEOTIDE SEQUENCE [LARGE SCALE GENOMIC DNA]</scope>
    <source>
        <strain evidence="10 11">22-7</strain>
    </source>
</reference>
<evidence type="ECO:0000256" key="5">
    <source>
        <dbReference type="PIRSR" id="PIRSR634603-1"/>
    </source>
</evidence>
<feature type="active site" description="Proton acceptor; specific for (S)-substrate epimerization" evidence="5">
    <location>
        <position position="268"/>
    </location>
</feature>
<dbReference type="SFLD" id="SFLDF00009">
    <property type="entry name" value="o-succinylbenzoate_synthase"/>
    <property type="match status" value="1"/>
</dbReference>
<feature type="binding site" evidence="6">
    <location>
        <position position="160"/>
    </location>
    <ligand>
        <name>substrate</name>
    </ligand>
</feature>
<dbReference type="SFLD" id="SFLDS00001">
    <property type="entry name" value="Enolase"/>
    <property type="match status" value="2"/>
</dbReference>
<feature type="binding site" evidence="6">
    <location>
        <position position="296"/>
    </location>
    <ligand>
        <name>substrate</name>
    </ligand>
</feature>
<feature type="binding site" evidence="7">
    <location>
        <position position="244"/>
    </location>
    <ligand>
        <name>Mg(2+)</name>
        <dbReference type="ChEBI" id="CHEBI:18420"/>
    </ligand>
</feature>
<feature type="active site" description="Proton acceptor; specific for (R)-substrate epimerization" evidence="5">
    <location>
        <position position="162"/>
    </location>
</feature>
<dbReference type="InterPro" id="IPR034603">
    <property type="entry name" value="Dipeptide_epimerase"/>
</dbReference>
<dbReference type="Pfam" id="PF13378">
    <property type="entry name" value="MR_MLE_C"/>
    <property type="match status" value="1"/>
</dbReference>
<dbReference type="GO" id="GO:0016855">
    <property type="term" value="F:racemase and epimerase activity, acting on amino acids and derivatives"/>
    <property type="evidence" value="ECO:0007669"/>
    <property type="project" value="UniProtKB-UniRule"/>
</dbReference>